<feature type="domain" description="WGR" evidence="1">
    <location>
        <begin position="1"/>
        <end position="83"/>
    </location>
</feature>
<gene>
    <name evidence="2" type="ORF">C8N43_3894</name>
</gene>
<reference evidence="2 3" key="1">
    <citation type="submission" date="2018-04" db="EMBL/GenBank/DDBJ databases">
        <title>Genomic Encyclopedia of Archaeal and Bacterial Type Strains, Phase II (KMG-II): from individual species to whole genera.</title>
        <authorList>
            <person name="Goeker M."/>
        </authorList>
    </citation>
    <scope>NUCLEOTIDE SEQUENCE [LARGE SCALE GENOMIC DNA]</scope>
    <source>
        <strain evidence="2 3">DSM 100977</strain>
    </source>
</reference>
<evidence type="ECO:0000259" key="1">
    <source>
        <dbReference type="PROSITE" id="PS51977"/>
    </source>
</evidence>
<dbReference type="InterPro" id="IPR036930">
    <property type="entry name" value="WGR_dom_sf"/>
</dbReference>
<sequence length="83" mass="9399">MIESDKTHLDLVRIVPSENMARFYGIALQPTLFGEVAVVRCWGRIGTRGRVMAITYPDAEQAVDALAKLENMKRRRGYVTTDE</sequence>
<keyword evidence="2" id="KW-0238">DNA-binding</keyword>
<comment type="caution">
    <text evidence="2">The sequence shown here is derived from an EMBL/GenBank/DDBJ whole genome shotgun (WGS) entry which is preliminary data.</text>
</comment>
<name>A0A2T6BCQ1_9RHOB</name>
<dbReference type="SUPFAM" id="SSF142921">
    <property type="entry name" value="WGR domain-like"/>
    <property type="match status" value="1"/>
</dbReference>
<dbReference type="CDD" id="cd07996">
    <property type="entry name" value="WGR_MMR_like"/>
    <property type="match status" value="1"/>
</dbReference>
<dbReference type="OrthoDB" id="5801306at2"/>
<dbReference type="Gene3D" id="2.20.140.10">
    <property type="entry name" value="WGR domain"/>
    <property type="match status" value="1"/>
</dbReference>
<dbReference type="AlphaFoldDB" id="A0A2T6BCQ1"/>
<dbReference type="PROSITE" id="PS51977">
    <property type="entry name" value="WGR"/>
    <property type="match status" value="1"/>
</dbReference>
<organism evidence="2 3">
    <name type="scientific">Litoreibacter ponti</name>
    <dbReference type="NCBI Taxonomy" id="1510457"/>
    <lineage>
        <taxon>Bacteria</taxon>
        <taxon>Pseudomonadati</taxon>
        <taxon>Pseudomonadota</taxon>
        <taxon>Alphaproteobacteria</taxon>
        <taxon>Rhodobacterales</taxon>
        <taxon>Roseobacteraceae</taxon>
        <taxon>Litoreibacter</taxon>
    </lineage>
</organism>
<evidence type="ECO:0000313" key="3">
    <source>
        <dbReference type="Proteomes" id="UP000243978"/>
    </source>
</evidence>
<dbReference type="Pfam" id="PF05406">
    <property type="entry name" value="WGR"/>
    <property type="match status" value="1"/>
</dbReference>
<dbReference type="Proteomes" id="UP000243978">
    <property type="component" value="Unassembled WGS sequence"/>
</dbReference>
<protein>
    <submittedName>
        <fullName evidence="2">Putative DNA-binding WGR domain protein</fullName>
    </submittedName>
</protein>
<dbReference type="InterPro" id="IPR049809">
    <property type="entry name" value="YehF/YfeS-like_WGR"/>
</dbReference>
<dbReference type="GO" id="GO:0003677">
    <property type="term" value="F:DNA binding"/>
    <property type="evidence" value="ECO:0007669"/>
    <property type="project" value="UniProtKB-KW"/>
</dbReference>
<accession>A0A2T6BCQ1</accession>
<dbReference type="EMBL" id="QBKS01000003">
    <property type="protein sequence ID" value="PTX53851.1"/>
    <property type="molecule type" value="Genomic_DNA"/>
</dbReference>
<evidence type="ECO:0000313" key="2">
    <source>
        <dbReference type="EMBL" id="PTX53851.1"/>
    </source>
</evidence>
<dbReference type="SMART" id="SM00773">
    <property type="entry name" value="WGR"/>
    <property type="match status" value="1"/>
</dbReference>
<keyword evidence="3" id="KW-1185">Reference proteome</keyword>
<proteinExistence type="predicted"/>
<dbReference type="InterPro" id="IPR008893">
    <property type="entry name" value="WGR_domain"/>
</dbReference>